<feature type="domain" description="Lipase" evidence="6">
    <location>
        <begin position="48"/>
        <end position="318"/>
    </location>
</feature>
<dbReference type="InterPro" id="IPR000734">
    <property type="entry name" value="TAG_lipase"/>
</dbReference>
<dbReference type="Gene3D" id="3.40.50.1820">
    <property type="entry name" value="alpha/beta hydrolase"/>
    <property type="match status" value="1"/>
</dbReference>
<evidence type="ECO:0000313" key="7">
    <source>
        <dbReference type="EMBL" id="CAL8125469.1"/>
    </source>
</evidence>
<sequence length="345" mass="38676">MSHKLMCILLVITLLDTFFVLCAALDRRFLNDTIPPEELIRMMEGVKKTRYLLRNRSNNQWFSLSRRDPIPENIWVSGGDVKLIIHGYTFKEWQTTEEKIGEQGIFDLGIAYSLKNASSNVILLDWTILSTEPISRYFEAAQSTRFIGRDAALFLVRLAKEGYITDWDRVHIIGFSLGGHTVGVVGHEVQELAGSKIGRITGLDPAGPLFDIRGEMPGDLTRFLDKEDGKFVDIIHCNMRVPPSPIVGFLGSCLQAGHVDFYPDGGESQSGCTKEQDRTGSPCSHFKCVEYMTKSIRDKFLACPCENWNTFKQGKCECSFQSGGVLMGDPCCEPSASGQYYIQMK</sequence>
<keyword evidence="8" id="KW-1185">Reference proteome</keyword>
<feature type="chain" id="PRO_5046533352" description="Lipase domain-containing protein" evidence="5">
    <location>
        <begin position="25"/>
        <end position="345"/>
    </location>
</feature>
<comment type="subcellular location">
    <subcellularLocation>
        <location evidence="1">Secreted</location>
    </subcellularLocation>
</comment>
<dbReference type="EMBL" id="CAXLJM020000069">
    <property type="protein sequence ID" value="CAL8125469.1"/>
    <property type="molecule type" value="Genomic_DNA"/>
</dbReference>
<evidence type="ECO:0000259" key="6">
    <source>
        <dbReference type="Pfam" id="PF00151"/>
    </source>
</evidence>
<evidence type="ECO:0000256" key="3">
    <source>
        <dbReference type="ARBA" id="ARBA00022525"/>
    </source>
</evidence>
<evidence type="ECO:0000256" key="4">
    <source>
        <dbReference type="RuleBase" id="RU004262"/>
    </source>
</evidence>
<protein>
    <recommendedName>
        <fullName evidence="6">Lipase domain-containing protein</fullName>
    </recommendedName>
</protein>
<evidence type="ECO:0000256" key="5">
    <source>
        <dbReference type="SAM" id="SignalP"/>
    </source>
</evidence>
<organism evidence="7 8">
    <name type="scientific">Orchesella dallaii</name>
    <dbReference type="NCBI Taxonomy" id="48710"/>
    <lineage>
        <taxon>Eukaryota</taxon>
        <taxon>Metazoa</taxon>
        <taxon>Ecdysozoa</taxon>
        <taxon>Arthropoda</taxon>
        <taxon>Hexapoda</taxon>
        <taxon>Collembola</taxon>
        <taxon>Entomobryomorpha</taxon>
        <taxon>Entomobryoidea</taxon>
        <taxon>Orchesellidae</taxon>
        <taxon>Orchesellinae</taxon>
        <taxon>Orchesella</taxon>
    </lineage>
</organism>
<proteinExistence type="inferred from homology"/>
<evidence type="ECO:0000256" key="2">
    <source>
        <dbReference type="ARBA" id="ARBA00010701"/>
    </source>
</evidence>
<comment type="similarity">
    <text evidence="2 4">Belongs to the AB hydrolase superfamily. Lipase family.</text>
</comment>
<gene>
    <name evidence="7" type="ORF">ODALV1_LOCUS20981</name>
</gene>
<name>A0ABP1RBV9_9HEXA</name>
<evidence type="ECO:0000256" key="1">
    <source>
        <dbReference type="ARBA" id="ARBA00004613"/>
    </source>
</evidence>
<dbReference type="PANTHER" id="PTHR11610:SF173">
    <property type="entry name" value="LIPASE DOMAIN-CONTAINING PROTEIN-RELATED"/>
    <property type="match status" value="1"/>
</dbReference>
<dbReference type="SUPFAM" id="SSF53474">
    <property type="entry name" value="alpha/beta-Hydrolases"/>
    <property type="match status" value="1"/>
</dbReference>
<reference evidence="7 8" key="1">
    <citation type="submission" date="2024-08" db="EMBL/GenBank/DDBJ databases">
        <authorList>
            <person name="Cucini C."/>
            <person name="Frati F."/>
        </authorList>
    </citation>
    <scope>NUCLEOTIDE SEQUENCE [LARGE SCALE GENOMIC DNA]</scope>
</reference>
<dbReference type="Proteomes" id="UP001642540">
    <property type="component" value="Unassembled WGS sequence"/>
</dbReference>
<accession>A0ABP1RBV9</accession>
<keyword evidence="5" id="KW-0732">Signal</keyword>
<comment type="caution">
    <text evidence="7">The sequence shown here is derived from an EMBL/GenBank/DDBJ whole genome shotgun (WGS) entry which is preliminary data.</text>
</comment>
<feature type="signal peptide" evidence="5">
    <location>
        <begin position="1"/>
        <end position="24"/>
    </location>
</feature>
<keyword evidence="3" id="KW-0964">Secreted</keyword>
<dbReference type="PANTHER" id="PTHR11610">
    <property type="entry name" value="LIPASE"/>
    <property type="match status" value="1"/>
</dbReference>
<dbReference type="Pfam" id="PF00151">
    <property type="entry name" value="Lipase"/>
    <property type="match status" value="1"/>
</dbReference>
<dbReference type="InterPro" id="IPR013818">
    <property type="entry name" value="Lipase"/>
</dbReference>
<dbReference type="InterPro" id="IPR029058">
    <property type="entry name" value="AB_hydrolase_fold"/>
</dbReference>
<evidence type="ECO:0000313" key="8">
    <source>
        <dbReference type="Proteomes" id="UP001642540"/>
    </source>
</evidence>